<dbReference type="RefSeq" id="WP_072904193.1">
    <property type="nucleotide sequence ID" value="NZ_FRAD01000022.1"/>
</dbReference>
<dbReference type="PANTHER" id="PTHR21060:SF20">
    <property type="entry name" value="BUTYRATE KINASE 1-RELATED"/>
    <property type="match status" value="1"/>
</dbReference>
<keyword evidence="2" id="KW-0547">Nucleotide-binding</keyword>
<protein>
    <submittedName>
        <fullName evidence="6">Butyrate kinase</fullName>
    </submittedName>
</protein>
<dbReference type="Pfam" id="PF00871">
    <property type="entry name" value="Acetate_kinase"/>
    <property type="match status" value="1"/>
</dbReference>
<evidence type="ECO:0000256" key="2">
    <source>
        <dbReference type="ARBA" id="ARBA00022741"/>
    </source>
</evidence>
<evidence type="ECO:0000256" key="3">
    <source>
        <dbReference type="ARBA" id="ARBA00022777"/>
    </source>
</evidence>
<proteinExistence type="inferred from homology"/>
<dbReference type="STRING" id="1121331.SAMN02745248_02270"/>
<dbReference type="Gene3D" id="3.30.420.40">
    <property type="match status" value="2"/>
</dbReference>
<organism evidence="6 7">
    <name type="scientific">Hathewaya proteolytica DSM 3090</name>
    <dbReference type="NCBI Taxonomy" id="1121331"/>
    <lineage>
        <taxon>Bacteria</taxon>
        <taxon>Bacillati</taxon>
        <taxon>Bacillota</taxon>
        <taxon>Clostridia</taxon>
        <taxon>Eubacteriales</taxon>
        <taxon>Clostridiaceae</taxon>
        <taxon>Hathewaya</taxon>
    </lineage>
</organism>
<evidence type="ECO:0000256" key="1">
    <source>
        <dbReference type="ARBA" id="ARBA00022679"/>
    </source>
</evidence>
<evidence type="ECO:0000313" key="7">
    <source>
        <dbReference type="Proteomes" id="UP000183952"/>
    </source>
</evidence>
<comment type="similarity">
    <text evidence="5">Belongs to the acetokinase family.</text>
</comment>
<dbReference type="AlphaFoldDB" id="A0A1M6RFE8"/>
<dbReference type="SUPFAM" id="SSF53067">
    <property type="entry name" value="Actin-like ATPase domain"/>
    <property type="match status" value="2"/>
</dbReference>
<dbReference type="Proteomes" id="UP000183952">
    <property type="component" value="Unassembled WGS sequence"/>
</dbReference>
<reference evidence="6 7" key="1">
    <citation type="submission" date="2016-11" db="EMBL/GenBank/DDBJ databases">
        <authorList>
            <person name="Jaros S."/>
            <person name="Januszkiewicz K."/>
            <person name="Wedrychowicz H."/>
        </authorList>
    </citation>
    <scope>NUCLEOTIDE SEQUENCE [LARGE SCALE GENOMIC DNA]</scope>
    <source>
        <strain evidence="6 7">DSM 3090</strain>
    </source>
</reference>
<keyword evidence="1 5" id="KW-0808">Transferase</keyword>
<dbReference type="GO" id="GO:0006083">
    <property type="term" value="P:acetate metabolic process"/>
    <property type="evidence" value="ECO:0007669"/>
    <property type="project" value="TreeGrafter"/>
</dbReference>
<dbReference type="InterPro" id="IPR043129">
    <property type="entry name" value="ATPase_NBD"/>
</dbReference>
<name>A0A1M6RFE8_9CLOT</name>
<dbReference type="PRINTS" id="PR00471">
    <property type="entry name" value="ACETATEKNASE"/>
</dbReference>
<dbReference type="GO" id="GO:0005524">
    <property type="term" value="F:ATP binding"/>
    <property type="evidence" value="ECO:0007669"/>
    <property type="project" value="UniProtKB-KW"/>
</dbReference>
<evidence type="ECO:0000313" key="6">
    <source>
        <dbReference type="EMBL" id="SHK31130.1"/>
    </source>
</evidence>
<dbReference type="OrthoDB" id="9771859at2"/>
<keyword evidence="3 5" id="KW-0418">Kinase</keyword>
<sequence>MAKKQFILAISPHNLYTKISVLNKKGMEVVSSKVQCYNPSVKMYSQRDFRVGDIIDELRRFGITLGELICTVGTGGILRPMPGGTYFITPKLLEDIRIAYGGGHITNLGALIAFEIAKKANIKAYMVDSMSVDEMPEEARITGLPYIKRTAISYALDMKYIGTMVAEKICKNINDSSFIVCQMNEEVSTIALKNGKIVDAVNFYDEGVFSIKSCGDIPPLKLASKALEYKGDYKSFCNEMYNQSGLLQLMEFSTVERLKEVIMNDIVIEEYRDVMEAFSYGVAKDIGTMASALSFKVDRIILTGDLCASHFIMDNIARRVSFISPVEVIQGNYEIEAMFNGVKRVLDNIEQPKIYENEVDI</sequence>
<dbReference type="PANTHER" id="PTHR21060">
    <property type="entry name" value="ACETATE KINASE"/>
    <property type="match status" value="1"/>
</dbReference>
<gene>
    <name evidence="6" type="ORF">SAMN02745248_02270</name>
</gene>
<dbReference type="NCBIfam" id="NF002834">
    <property type="entry name" value="PRK03011.1-5"/>
    <property type="match status" value="1"/>
</dbReference>
<dbReference type="InterPro" id="IPR000890">
    <property type="entry name" value="Aliphatic_acid_kin_short-chain"/>
</dbReference>
<evidence type="ECO:0000256" key="5">
    <source>
        <dbReference type="RuleBase" id="RU003835"/>
    </source>
</evidence>
<keyword evidence="4" id="KW-0067">ATP-binding</keyword>
<accession>A0A1M6RFE8</accession>
<keyword evidence="7" id="KW-1185">Reference proteome</keyword>
<dbReference type="EMBL" id="FRAD01000022">
    <property type="protein sequence ID" value="SHK31130.1"/>
    <property type="molecule type" value="Genomic_DNA"/>
</dbReference>
<evidence type="ECO:0000256" key="4">
    <source>
        <dbReference type="ARBA" id="ARBA00022840"/>
    </source>
</evidence>
<dbReference type="GO" id="GO:0008776">
    <property type="term" value="F:acetate kinase activity"/>
    <property type="evidence" value="ECO:0007669"/>
    <property type="project" value="TreeGrafter"/>
</dbReference>